<dbReference type="Proteomes" id="UP000270743">
    <property type="component" value="Unassembled WGS sequence"/>
</dbReference>
<keyword evidence="2" id="KW-0808">Transferase</keyword>
<evidence type="ECO:0000313" key="2">
    <source>
        <dbReference type="EMBL" id="VDS09830.1"/>
    </source>
</evidence>
<dbReference type="InterPro" id="IPR016181">
    <property type="entry name" value="Acyl_CoA_acyltransferase"/>
</dbReference>
<keyword evidence="2" id="KW-0418">Kinase</keyword>
<accession>A0A3S5D474</accession>
<dbReference type="OrthoDB" id="9801656at2"/>
<dbReference type="PANTHER" id="PTHR43792">
    <property type="entry name" value="GNAT FAMILY, PUTATIVE (AFU_ORTHOLOGUE AFUA_3G00765)-RELATED-RELATED"/>
    <property type="match status" value="1"/>
</dbReference>
<proteinExistence type="predicted"/>
<dbReference type="Pfam" id="PF13302">
    <property type="entry name" value="Acetyltransf_3"/>
    <property type="match status" value="1"/>
</dbReference>
<sequence>MVQTHVDAARLARKGGAGMSHNCSSVERIDRHMSIAGLMTTDRFMVREFTEHDREAFIACHMDPEFSRFHLESERGAAHASSVFDLFLLWQREEPRLNYQLAVAPRDDPKTYLGNVGVRMGGLAPGQADLGIELISSCWGNGAATEIMAAILPWATRRFGLTTFIAETAIENAAAEQLARKTGLRQFSMGEKRMWRSDRG</sequence>
<gene>
    <name evidence="2" type="ORF">PARHAE_03037</name>
</gene>
<dbReference type="PANTHER" id="PTHR43792:SF1">
    <property type="entry name" value="N-ACETYLTRANSFERASE DOMAIN-CONTAINING PROTEIN"/>
    <property type="match status" value="1"/>
</dbReference>
<evidence type="ECO:0000259" key="1">
    <source>
        <dbReference type="Pfam" id="PF13302"/>
    </source>
</evidence>
<dbReference type="EMBL" id="UZWE01000045">
    <property type="protein sequence ID" value="VDS09830.1"/>
    <property type="molecule type" value="Genomic_DNA"/>
</dbReference>
<dbReference type="GO" id="GO:0016301">
    <property type="term" value="F:kinase activity"/>
    <property type="evidence" value="ECO:0007669"/>
    <property type="project" value="UniProtKB-KW"/>
</dbReference>
<keyword evidence="3" id="KW-1185">Reference proteome</keyword>
<dbReference type="GO" id="GO:0016747">
    <property type="term" value="F:acyltransferase activity, transferring groups other than amino-acyl groups"/>
    <property type="evidence" value="ECO:0007669"/>
    <property type="project" value="InterPro"/>
</dbReference>
<dbReference type="InterPro" id="IPR051531">
    <property type="entry name" value="N-acetyltransferase"/>
</dbReference>
<name>A0A3S5D474_9RHOB</name>
<dbReference type="Gene3D" id="3.40.630.30">
    <property type="match status" value="1"/>
</dbReference>
<protein>
    <submittedName>
        <fullName evidence="2">Anhydro-N-acetylmuramic acid kinase</fullName>
    </submittedName>
</protein>
<organism evidence="2 3">
    <name type="scientific">Paracoccus haematequi</name>
    <dbReference type="NCBI Taxonomy" id="2491866"/>
    <lineage>
        <taxon>Bacteria</taxon>
        <taxon>Pseudomonadati</taxon>
        <taxon>Pseudomonadota</taxon>
        <taxon>Alphaproteobacteria</taxon>
        <taxon>Rhodobacterales</taxon>
        <taxon>Paracoccaceae</taxon>
        <taxon>Paracoccus</taxon>
    </lineage>
</organism>
<evidence type="ECO:0000313" key="3">
    <source>
        <dbReference type="Proteomes" id="UP000270743"/>
    </source>
</evidence>
<feature type="domain" description="N-acetyltransferase" evidence="1">
    <location>
        <begin position="43"/>
        <end position="185"/>
    </location>
</feature>
<dbReference type="AlphaFoldDB" id="A0A3S5D474"/>
<dbReference type="InterPro" id="IPR000182">
    <property type="entry name" value="GNAT_dom"/>
</dbReference>
<reference evidence="2 3" key="1">
    <citation type="submission" date="2018-12" db="EMBL/GenBank/DDBJ databases">
        <authorList>
            <person name="Criscuolo A."/>
        </authorList>
    </citation>
    <scope>NUCLEOTIDE SEQUENCE [LARGE SCALE GENOMIC DNA]</scope>
    <source>
        <strain evidence="2">ACIP1116241</strain>
    </source>
</reference>
<dbReference type="SUPFAM" id="SSF55729">
    <property type="entry name" value="Acyl-CoA N-acyltransferases (Nat)"/>
    <property type="match status" value="1"/>
</dbReference>